<sequence length="115" mass="13702">MAEQQSNVDLWEPVFDMAIKMFEGRRKNPTFREQIRWLLAYCRKSMLPAERRYFRYYGLLKKLHRLFDQGAGESDEAEAIREPMVELWEMMTPEEEDLARALSVRLKREARGADG</sequence>
<accession>A0A0F9QCN7</accession>
<gene>
    <name evidence="1" type="ORF">LCGC14_0734550</name>
</gene>
<proteinExistence type="predicted"/>
<dbReference type="AlphaFoldDB" id="A0A0F9QCN7"/>
<protein>
    <submittedName>
        <fullName evidence="1">Uncharacterized protein</fullName>
    </submittedName>
</protein>
<evidence type="ECO:0000313" key="1">
    <source>
        <dbReference type="EMBL" id="KKN40299.1"/>
    </source>
</evidence>
<dbReference type="EMBL" id="LAZR01001712">
    <property type="protein sequence ID" value="KKN40299.1"/>
    <property type="molecule type" value="Genomic_DNA"/>
</dbReference>
<reference evidence="1" key="1">
    <citation type="journal article" date="2015" name="Nature">
        <title>Complex archaea that bridge the gap between prokaryotes and eukaryotes.</title>
        <authorList>
            <person name="Spang A."/>
            <person name="Saw J.H."/>
            <person name="Jorgensen S.L."/>
            <person name="Zaremba-Niedzwiedzka K."/>
            <person name="Martijn J."/>
            <person name="Lind A.E."/>
            <person name="van Eijk R."/>
            <person name="Schleper C."/>
            <person name="Guy L."/>
            <person name="Ettema T.J."/>
        </authorList>
    </citation>
    <scope>NUCLEOTIDE SEQUENCE</scope>
</reference>
<name>A0A0F9QCN7_9ZZZZ</name>
<organism evidence="1">
    <name type="scientific">marine sediment metagenome</name>
    <dbReference type="NCBI Taxonomy" id="412755"/>
    <lineage>
        <taxon>unclassified sequences</taxon>
        <taxon>metagenomes</taxon>
        <taxon>ecological metagenomes</taxon>
    </lineage>
</organism>
<comment type="caution">
    <text evidence="1">The sequence shown here is derived from an EMBL/GenBank/DDBJ whole genome shotgun (WGS) entry which is preliminary data.</text>
</comment>